<evidence type="ECO:0000313" key="3">
    <source>
        <dbReference type="EMBL" id="TXC62808.1"/>
    </source>
</evidence>
<dbReference type="InterPro" id="IPR008395">
    <property type="entry name" value="Agenet-like_dom"/>
</dbReference>
<accession>A0A5C6TSX8</accession>
<evidence type="ECO:0000256" key="1">
    <source>
        <dbReference type="SAM" id="SignalP"/>
    </source>
</evidence>
<sequence length="122" mass="13581">MPRFAMALILSAFASSGALAQQPGDWVLGQWRGGSAWYPGVVERVSGNQVTIRYDDGTRETRPANQVRPYDWGVGTHVSCLWTDGNWYRATITAMDPGGLEIDVLYEDGDRQRTQTGRCRVD</sequence>
<dbReference type="Pfam" id="PF05641">
    <property type="entry name" value="Agenet"/>
    <property type="match status" value="1"/>
</dbReference>
<dbReference type="Proteomes" id="UP000321249">
    <property type="component" value="Unassembled WGS sequence"/>
</dbReference>
<dbReference type="EMBL" id="VOQQ01000001">
    <property type="protein sequence ID" value="TXC62808.1"/>
    <property type="molecule type" value="Genomic_DNA"/>
</dbReference>
<feature type="domain" description="Tudor" evidence="2">
    <location>
        <begin position="19"/>
        <end position="69"/>
    </location>
</feature>
<feature type="signal peptide" evidence="1">
    <location>
        <begin position="1"/>
        <end position="20"/>
    </location>
</feature>
<feature type="chain" id="PRO_5022885155" description="Tudor domain-containing protein" evidence="1">
    <location>
        <begin position="21"/>
        <end position="122"/>
    </location>
</feature>
<protein>
    <recommendedName>
        <fullName evidence="2">Tudor domain-containing protein</fullName>
    </recommendedName>
</protein>
<proteinExistence type="predicted"/>
<organism evidence="3 4">
    <name type="scientific">Allosphingosinicella ginsenosidimutans</name>
    <dbReference type="NCBI Taxonomy" id="1176539"/>
    <lineage>
        <taxon>Bacteria</taxon>
        <taxon>Pseudomonadati</taxon>
        <taxon>Pseudomonadota</taxon>
        <taxon>Alphaproteobacteria</taxon>
        <taxon>Sphingomonadales</taxon>
        <taxon>Sphingomonadaceae</taxon>
        <taxon>Allosphingosinicella</taxon>
    </lineage>
</organism>
<reference evidence="3 4" key="1">
    <citation type="journal article" date="2015" name="J. Microbiol.">
        <title>Sphingosinicella ginsenosidimutans sp. nov., with ginsenoside converting activity.</title>
        <authorList>
            <person name="Kim J.K."/>
            <person name="Kang M.S."/>
            <person name="Park S.C."/>
            <person name="Kim K.M."/>
            <person name="Choi K."/>
            <person name="Yoon M.H."/>
            <person name="Im W.T."/>
        </authorList>
    </citation>
    <scope>NUCLEOTIDE SEQUENCE [LARGE SCALE GENOMIC DNA]</scope>
    <source>
        <strain evidence="3 4">BS-11</strain>
    </source>
</reference>
<dbReference type="CDD" id="cd04508">
    <property type="entry name" value="Tudor_SF"/>
    <property type="match status" value="2"/>
</dbReference>
<gene>
    <name evidence="3" type="ORF">FRZ32_03495</name>
</gene>
<dbReference type="InterPro" id="IPR002999">
    <property type="entry name" value="Tudor"/>
</dbReference>
<evidence type="ECO:0000259" key="2">
    <source>
        <dbReference type="SMART" id="SM00333"/>
    </source>
</evidence>
<name>A0A5C6TSX8_9SPHN</name>
<evidence type="ECO:0000313" key="4">
    <source>
        <dbReference type="Proteomes" id="UP000321249"/>
    </source>
</evidence>
<feature type="domain" description="Tudor" evidence="2">
    <location>
        <begin position="70"/>
        <end position="122"/>
    </location>
</feature>
<dbReference type="SUPFAM" id="SSF63748">
    <property type="entry name" value="Tudor/PWWP/MBT"/>
    <property type="match status" value="2"/>
</dbReference>
<keyword evidence="1" id="KW-0732">Signal</keyword>
<keyword evidence="4" id="KW-1185">Reference proteome</keyword>
<dbReference type="Gene3D" id="2.30.30.140">
    <property type="match status" value="2"/>
</dbReference>
<comment type="caution">
    <text evidence="3">The sequence shown here is derived from an EMBL/GenBank/DDBJ whole genome shotgun (WGS) entry which is preliminary data.</text>
</comment>
<dbReference type="AlphaFoldDB" id="A0A5C6TSX8"/>
<dbReference type="SMART" id="SM00333">
    <property type="entry name" value="TUDOR"/>
    <property type="match status" value="2"/>
</dbReference>